<accession>A0AAD3HND3</accession>
<evidence type="ECO:0000256" key="1">
    <source>
        <dbReference type="SAM" id="MobiDB-lite"/>
    </source>
</evidence>
<reference evidence="2 3" key="1">
    <citation type="journal article" date="2021" name="Sci. Rep.">
        <title>Genome sequencing of the multicellular alga Astrephomene provides insights into convergent evolution of germ-soma differentiation.</title>
        <authorList>
            <person name="Yamashita S."/>
            <person name="Yamamoto K."/>
            <person name="Matsuzaki R."/>
            <person name="Suzuki S."/>
            <person name="Yamaguchi H."/>
            <person name="Hirooka S."/>
            <person name="Minakuchi Y."/>
            <person name="Miyagishima S."/>
            <person name="Kawachi M."/>
            <person name="Toyoda A."/>
            <person name="Nozaki H."/>
        </authorList>
    </citation>
    <scope>NUCLEOTIDE SEQUENCE [LARGE SCALE GENOMIC DNA]</scope>
    <source>
        <strain evidence="2 3">NIES-4017</strain>
    </source>
</reference>
<comment type="caution">
    <text evidence="2">The sequence shown here is derived from an EMBL/GenBank/DDBJ whole genome shotgun (WGS) entry which is preliminary data.</text>
</comment>
<gene>
    <name evidence="2" type="ORF">Agub_g8677</name>
</gene>
<feature type="compositionally biased region" description="Basic and acidic residues" evidence="1">
    <location>
        <begin position="45"/>
        <end position="58"/>
    </location>
</feature>
<organism evidence="2 3">
    <name type="scientific">Astrephomene gubernaculifera</name>
    <dbReference type="NCBI Taxonomy" id="47775"/>
    <lineage>
        <taxon>Eukaryota</taxon>
        <taxon>Viridiplantae</taxon>
        <taxon>Chlorophyta</taxon>
        <taxon>core chlorophytes</taxon>
        <taxon>Chlorophyceae</taxon>
        <taxon>CS clade</taxon>
        <taxon>Chlamydomonadales</taxon>
        <taxon>Astrephomenaceae</taxon>
        <taxon>Astrephomene</taxon>
    </lineage>
</organism>
<proteinExistence type="predicted"/>
<feature type="region of interest" description="Disordered" evidence="1">
    <location>
        <begin position="1"/>
        <end position="67"/>
    </location>
</feature>
<feature type="non-terminal residue" evidence="2">
    <location>
        <position position="1"/>
    </location>
</feature>
<dbReference type="EMBL" id="BMAR01000017">
    <property type="protein sequence ID" value="GFR47107.1"/>
    <property type="molecule type" value="Genomic_DNA"/>
</dbReference>
<dbReference type="AlphaFoldDB" id="A0AAD3HND3"/>
<name>A0AAD3HND3_9CHLO</name>
<feature type="non-terminal residue" evidence="2">
    <location>
        <position position="163"/>
    </location>
</feature>
<sequence length="163" mass="17145">EEEEEQLPEPQLVLDPDSELVQQQGPSDPHKVEDSAEGTTGGCGRELKPERKDGRSDDSGAAATSTAAEAAAAAGSACCCSSSTAAEGGCTTTPAGTTECTAVWFTHLILDCDGVMVDSERASCESLRLGILEVTGFDIPHDFPQDYVEVFGMDVRSCVAHYR</sequence>
<keyword evidence="3" id="KW-1185">Reference proteome</keyword>
<dbReference type="Proteomes" id="UP001054857">
    <property type="component" value="Unassembled WGS sequence"/>
</dbReference>
<evidence type="ECO:0000313" key="2">
    <source>
        <dbReference type="EMBL" id="GFR47107.1"/>
    </source>
</evidence>
<evidence type="ECO:0000313" key="3">
    <source>
        <dbReference type="Proteomes" id="UP001054857"/>
    </source>
</evidence>
<protein>
    <submittedName>
        <fullName evidence="2">Uncharacterized protein</fullName>
    </submittedName>
</protein>